<feature type="region of interest" description="Disordered" evidence="9">
    <location>
        <begin position="1"/>
        <end position="21"/>
    </location>
</feature>
<evidence type="ECO:0000256" key="2">
    <source>
        <dbReference type="ARBA" id="ARBA00010617"/>
    </source>
</evidence>
<dbReference type="SUPFAM" id="SSF48264">
    <property type="entry name" value="Cytochrome P450"/>
    <property type="match status" value="1"/>
</dbReference>
<accession>A0A1G6JWE4</accession>
<keyword evidence="4 8" id="KW-0479">Metal-binding</keyword>
<dbReference type="Proteomes" id="UP000199501">
    <property type="component" value="Unassembled WGS sequence"/>
</dbReference>
<evidence type="ECO:0000256" key="8">
    <source>
        <dbReference type="RuleBase" id="RU000461"/>
    </source>
</evidence>
<dbReference type="InterPro" id="IPR017972">
    <property type="entry name" value="Cyt_P450_CS"/>
</dbReference>
<evidence type="ECO:0000313" key="10">
    <source>
        <dbReference type="EMBL" id="SDC22978.1"/>
    </source>
</evidence>
<dbReference type="OrthoDB" id="141712at2"/>
<dbReference type="GO" id="GO:0020037">
    <property type="term" value="F:heme binding"/>
    <property type="evidence" value="ECO:0007669"/>
    <property type="project" value="InterPro"/>
</dbReference>
<evidence type="ECO:0000256" key="9">
    <source>
        <dbReference type="SAM" id="MobiDB-lite"/>
    </source>
</evidence>
<reference evidence="11" key="1">
    <citation type="submission" date="2016-10" db="EMBL/GenBank/DDBJ databases">
        <authorList>
            <person name="Varghese N."/>
            <person name="Submissions S."/>
        </authorList>
    </citation>
    <scope>NUCLEOTIDE SEQUENCE [LARGE SCALE GENOMIC DNA]</scope>
    <source>
        <strain evidence="11">IBRC-M 10403</strain>
    </source>
</reference>
<dbReference type="PANTHER" id="PTHR46696:SF5">
    <property type="entry name" value="CYTOCHROME P450 BJ-1"/>
    <property type="match status" value="1"/>
</dbReference>
<dbReference type="InterPro" id="IPR036396">
    <property type="entry name" value="Cyt_P450_sf"/>
</dbReference>
<keyword evidence="3 8" id="KW-0349">Heme</keyword>
<dbReference type="EMBL" id="FMZZ01000001">
    <property type="protein sequence ID" value="SDC22978.1"/>
    <property type="molecule type" value="Genomic_DNA"/>
</dbReference>
<comment type="cofactor">
    <cofactor evidence="1">
        <name>heme</name>
        <dbReference type="ChEBI" id="CHEBI:30413"/>
    </cofactor>
</comment>
<dbReference type="InterPro" id="IPR001128">
    <property type="entry name" value="Cyt_P450"/>
</dbReference>
<dbReference type="PANTHER" id="PTHR46696">
    <property type="entry name" value="P450, PUTATIVE (EUROFUNG)-RELATED"/>
    <property type="match status" value="1"/>
</dbReference>
<dbReference type="STRING" id="1271860.SAMN05216174_101591"/>
<dbReference type="GO" id="GO:0004497">
    <property type="term" value="F:monooxygenase activity"/>
    <property type="evidence" value="ECO:0007669"/>
    <property type="project" value="UniProtKB-KW"/>
</dbReference>
<dbReference type="Gene3D" id="1.10.630.10">
    <property type="entry name" value="Cytochrome P450"/>
    <property type="match status" value="1"/>
</dbReference>
<dbReference type="RefSeq" id="WP_091447896.1">
    <property type="nucleotide sequence ID" value="NZ_FMZZ01000001.1"/>
</dbReference>
<organism evidence="10 11">
    <name type="scientific">Actinokineospora iranica</name>
    <dbReference type="NCBI Taxonomy" id="1271860"/>
    <lineage>
        <taxon>Bacteria</taxon>
        <taxon>Bacillati</taxon>
        <taxon>Actinomycetota</taxon>
        <taxon>Actinomycetes</taxon>
        <taxon>Pseudonocardiales</taxon>
        <taxon>Pseudonocardiaceae</taxon>
        <taxon>Actinokineospora</taxon>
    </lineage>
</organism>
<evidence type="ECO:0000256" key="1">
    <source>
        <dbReference type="ARBA" id="ARBA00001971"/>
    </source>
</evidence>
<evidence type="ECO:0000256" key="4">
    <source>
        <dbReference type="ARBA" id="ARBA00022723"/>
    </source>
</evidence>
<dbReference type="GO" id="GO:0016705">
    <property type="term" value="F:oxidoreductase activity, acting on paired donors, with incorporation or reduction of molecular oxygen"/>
    <property type="evidence" value="ECO:0007669"/>
    <property type="project" value="InterPro"/>
</dbReference>
<dbReference type="CDD" id="cd11031">
    <property type="entry name" value="Cyp158A-like"/>
    <property type="match status" value="1"/>
</dbReference>
<evidence type="ECO:0000256" key="3">
    <source>
        <dbReference type="ARBA" id="ARBA00022617"/>
    </source>
</evidence>
<keyword evidence="7 8" id="KW-0503">Monooxygenase</keyword>
<dbReference type="FunFam" id="1.10.630.10:FF:000018">
    <property type="entry name" value="Cytochrome P450 monooxygenase"/>
    <property type="match status" value="1"/>
</dbReference>
<dbReference type="GO" id="GO:0005506">
    <property type="term" value="F:iron ion binding"/>
    <property type="evidence" value="ECO:0007669"/>
    <property type="project" value="InterPro"/>
</dbReference>
<dbReference type="PRINTS" id="PR00359">
    <property type="entry name" value="BP450"/>
</dbReference>
<comment type="similarity">
    <text evidence="2 8">Belongs to the cytochrome P450 family.</text>
</comment>
<dbReference type="PRINTS" id="PR00385">
    <property type="entry name" value="P450"/>
</dbReference>
<evidence type="ECO:0000256" key="6">
    <source>
        <dbReference type="ARBA" id="ARBA00023004"/>
    </source>
</evidence>
<dbReference type="Pfam" id="PF00067">
    <property type="entry name" value="p450"/>
    <property type="match status" value="1"/>
</dbReference>
<evidence type="ECO:0000256" key="7">
    <source>
        <dbReference type="ARBA" id="ARBA00023033"/>
    </source>
</evidence>
<keyword evidence="11" id="KW-1185">Reference proteome</keyword>
<proteinExistence type="inferred from homology"/>
<dbReference type="AlphaFoldDB" id="A0A1G6JWE4"/>
<protein>
    <submittedName>
        <fullName evidence="10">Cytochrome P450</fullName>
    </submittedName>
</protein>
<dbReference type="PROSITE" id="PS00086">
    <property type="entry name" value="CYTOCHROME_P450"/>
    <property type="match status" value="1"/>
</dbReference>
<gene>
    <name evidence="10" type="ORF">SAMN05216174_101591</name>
</gene>
<name>A0A1G6JWE4_9PSEU</name>
<keyword evidence="5 8" id="KW-0560">Oxidoreductase</keyword>
<evidence type="ECO:0000313" key="11">
    <source>
        <dbReference type="Proteomes" id="UP000199501"/>
    </source>
</evidence>
<keyword evidence="6 8" id="KW-0408">Iron</keyword>
<sequence>MDAETAVDTPTTGCPRHYPFHRPSATELPPVYAELREQDPVAQVVLPSGDLGYIVSRYDDAKLVLADPRFSRAAMVAEGAPKLTAAPMPPNSLFSTDPPEHSRLRKLVMGEFTARRVRDLEPRIQELTDALLDEMAKADDQRTDLNAALAFPLPVQVICELLGVPFADREKFRQWSNAIVALTTLTAEEMVRQRMEMAGYIHELITRRREEPGDDLLSALISAHDERDALDHAELIVMAMTILVAGHETTVSMIGACVLTLLRSPEHLARVLENPDAVGDFVPELLRVNPIGDGGPMRITLTDVEIAGTVIPKGSAVLAAVCSANRDPEVFERGEEFYPDRAQNPHLAFGFGIHHCLGAALAIAELRITISSLFRRFPTLRLDTDVANLRMKQGMLVHGLESLPVAW</sequence>
<dbReference type="InterPro" id="IPR002397">
    <property type="entry name" value="Cyt_P450_B"/>
</dbReference>
<evidence type="ECO:0000256" key="5">
    <source>
        <dbReference type="ARBA" id="ARBA00023002"/>
    </source>
</evidence>